<dbReference type="Proteomes" id="UP000038011">
    <property type="component" value="Unassembled WGS sequence"/>
</dbReference>
<dbReference type="RefSeq" id="WP_053998651.1">
    <property type="nucleotide sequence ID" value="NZ_JXMU01000009.1"/>
</dbReference>
<gene>
    <name evidence="9" type="ORF">SU32_07025</name>
</gene>
<dbReference type="SMART" id="SM00471">
    <property type="entry name" value="HDc"/>
    <property type="match status" value="1"/>
</dbReference>
<feature type="domain" description="HD/PDEase" evidence="8">
    <location>
        <begin position="28"/>
        <end position="146"/>
    </location>
</feature>
<evidence type="ECO:0000256" key="3">
    <source>
        <dbReference type="ARBA" id="ARBA00001941"/>
    </source>
</evidence>
<proteinExistence type="predicted"/>
<evidence type="ECO:0000256" key="7">
    <source>
        <dbReference type="ARBA" id="ARBA00022801"/>
    </source>
</evidence>
<comment type="caution">
    <text evidence="9">The sequence shown here is derived from an EMBL/GenBank/DDBJ whole genome shotgun (WGS) entry which is preliminary data.</text>
</comment>
<dbReference type="Gene3D" id="1.10.3210.10">
    <property type="entry name" value="Hypothetical protein af1432"/>
    <property type="match status" value="1"/>
</dbReference>
<dbReference type="PATRIC" id="fig|1514904.3.peg.3442"/>
<dbReference type="InterPro" id="IPR003607">
    <property type="entry name" value="HD/PDEase_dom"/>
</dbReference>
<evidence type="ECO:0000256" key="1">
    <source>
        <dbReference type="ARBA" id="ARBA00001638"/>
    </source>
</evidence>
<reference evidence="9 10" key="1">
    <citation type="submission" date="2015-01" db="EMBL/GenBank/DDBJ databases">
        <title>Ahrensia donghaiensis sp. nov., a novel dimethylsulphoniopropionate-cleavage bacterium isolated from seawater and emended descriptions of the genus Ahrensia and Ahrensia kielensis.</title>
        <authorList>
            <person name="Liu J."/>
        </authorList>
    </citation>
    <scope>NUCLEOTIDE SEQUENCE [LARGE SCALE GENOMIC DNA]</scope>
    <source>
        <strain evidence="9 10">LZD062</strain>
    </source>
</reference>
<protein>
    <recommendedName>
        <fullName evidence="5">5'-deoxynucleotidase</fullName>
        <ecNumber evidence="5">3.1.3.89</ecNumber>
    </recommendedName>
</protein>
<evidence type="ECO:0000256" key="2">
    <source>
        <dbReference type="ARBA" id="ARBA00001936"/>
    </source>
</evidence>
<evidence type="ECO:0000256" key="5">
    <source>
        <dbReference type="ARBA" id="ARBA00012964"/>
    </source>
</evidence>
<dbReference type="SUPFAM" id="SSF109604">
    <property type="entry name" value="HD-domain/PDEase-like"/>
    <property type="match status" value="1"/>
</dbReference>
<evidence type="ECO:0000256" key="6">
    <source>
        <dbReference type="ARBA" id="ARBA00022723"/>
    </source>
</evidence>
<sequence length="188" mass="21370">MENVILFLLESEKLKSVLRQTKPLGEDRFENSAEHSWQTTLAAMILLENAPENLDRLKILQMLLIHDIVEIDAGDVFVYDEQARVDAFEAETKAAERLFGMLDEDVGSRLLALWHEFEAAQTPEAKFAKACDRIMPVLQNLAGEGQSWTAHDIKRAKILLKNQPINDASPQLWALLKKQIEDADFIND</sequence>
<dbReference type="GO" id="GO:0005737">
    <property type="term" value="C:cytoplasm"/>
    <property type="evidence" value="ECO:0007669"/>
    <property type="project" value="TreeGrafter"/>
</dbReference>
<dbReference type="OrthoDB" id="9796032at2"/>
<evidence type="ECO:0000313" key="9">
    <source>
        <dbReference type="EMBL" id="KPB01625.1"/>
    </source>
</evidence>
<dbReference type="GO" id="GO:0046872">
    <property type="term" value="F:metal ion binding"/>
    <property type="evidence" value="ECO:0007669"/>
    <property type="project" value="UniProtKB-KW"/>
</dbReference>
<evidence type="ECO:0000259" key="8">
    <source>
        <dbReference type="SMART" id="SM00471"/>
    </source>
</evidence>
<organism evidence="9 10">
    <name type="scientific">Ahrensia marina</name>
    <dbReference type="NCBI Taxonomy" id="1514904"/>
    <lineage>
        <taxon>Bacteria</taxon>
        <taxon>Pseudomonadati</taxon>
        <taxon>Pseudomonadota</taxon>
        <taxon>Alphaproteobacteria</taxon>
        <taxon>Hyphomicrobiales</taxon>
        <taxon>Ahrensiaceae</taxon>
        <taxon>Ahrensia</taxon>
    </lineage>
</organism>
<dbReference type="PANTHER" id="PTHR11845:SF13">
    <property type="entry name" value="5'-DEOXYNUCLEOTIDASE HDDC2"/>
    <property type="match status" value="1"/>
</dbReference>
<dbReference type="InterPro" id="IPR006674">
    <property type="entry name" value="HD_domain"/>
</dbReference>
<comment type="cofactor">
    <cofactor evidence="2">
        <name>Mn(2+)</name>
        <dbReference type="ChEBI" id="CHEBI:29035"/>
    </cofactor>
</comment>
<keyword evidence="6" id="KW-0479">Metal-binding</keyword>
<keyword evidence="7 9" id="KW-0378">Hydrolase</keyword>
<comment type="catalytic activity">
    <reaction evidence="1">
        <text>a 2'-deoxyribonucleoside 5'-phosphate + H2O = a 2'-deoxyribonucleoside + phosphate</text>
        <dbReference type="Rhea" id="RHEA:36167"/>
        <dbReference type="ChEBI" id="CHEBI:15377"/>
        <dbReference type="ChEBI" id="CHEBI:18274"/>
        <dbReference type="ChEBI" id="CHEBI:43474"/>
        <dbReference type="ChEBI" id="CHEBI:65317"/>
        <dbReference type="EC" id="3.1.3.89"/>
    </reaction>
</comment>
<dbReference type="GO" id="GO:0002953">
    <property type="term" value="F:5'-deoxynucleotidase activity"/>
    <property type="evidence" value="ECO:0007669"/>
    <property type="project" value="UniProtKB-EC"/>
</dbReference>
<dbReference type="EC" id="3.1.3.89" evidence="5"/>
<dbReference type="Pfam" id="PF13023">
    <property type="entry name" value="HD_3"/>
    <property type="match status" value="1"/>
</dbReference>
<comment type="cofactor">
    <cofactor evidence="3">
        <name>Co(2+)</name>
        <dbReference type="ChEBI" id="CHEBI:48828"/>
    </cofactor>
</comment>
<dbReference type="AlphaFoldDB" id="A0A0N0E7V1"/>
<comment type="subunit">
    <text evidence="4">Homodimer.</text>
</comment>
<dbReference type="PANTHER" id="PTHR11845">
    <property type="entry name" value="5'-DEOXYNUCLEOTIDASE HDDC2"/>
    <property type="match status" value="1"/>
</dbReference>
<evidence type="ECO:0000313" key="10">
    <source>
        <dbReference type="Proteomes" id="UP000038011"/>
    </source>
</evidence>
<dbReference type="STRING" id="1514904.SU32_07025"/>
<keyword evidence="10" id="KW-1185">Reference proteome</keyword>
<accession>A0A0N0E7V1</accession>
<evidence type="ECO:0000256" key="4">
    <source>
        <dbReference type="ARBA" id="ARBA00011738"/>
    </source>
</evidence>
<name>A0A0N0E7V1_9HYPH</name>
<dbReference type="InterPro" id="IPR039356">
    <property type="entry name" value="YfbR/HDDC2"/>
</dbReference>
<dbReference type="EMBL" id="JXMU01000009">
    <property type="protein sequence ID" value="KPB01625.1"/>
    <property type="molecule type" value="Genomic_DNA"/>
</dbReference>